<accession>G2J9I5</accession>
<protein>
    <recommendedName>
        <fullName evidence="3">DUF721 domain-containing protein</fullName>
    </recommendedName>
</protein>
<evidence type="ECO:0000313" key="2">
    <source>
        <dbReference type="Proteomes" id="UP000054051"/>
    </source>
</evidence>
<dbReference type="OrthoDB" id="9129954at2"/>
<reference evidence="1 2" key="1">
    <citation type="submission" date="2011-08" db="EMBL/GenBank/DDBJ databases">
        <title>The genome of the obligate endobacterium of an arbuscular mycorrhizal fungus reveals an interphylum network of nutritional interactions.</title>
        <authorList>
            <person name="Ghignone S."/>
            <person name="Salvioli A."/>
            <person name="Anca I."/>
            <person name="Lumini E."/>
            <person name="Ortu G."/>
            <person name="Petiti L."/>
            <person name="Cruveiller S."/>
            <person name="Bianciotto V."/>
            <person name="Piffanelli P."/>
            <person name="Lanfranco L."/>
            <person name="Bonfante P."/>
        </authorList>
    </citation>
    <scope>NUCLEOTIDE SEQUENCE [LARGE SCALE GENOMIC DNA]</scope>
    <source>
        <strain evidence="1 2">BEG34</strain>
    </source>
</reference>
<dbReference type="AlphaFoldDB" id="G2J9I5"/>
<gene>
    <name evidence="1" type="ORF">CAGGBEG34_240002</name>
</gene>
<keyword evidence="2" id="KW-1185">Reference proteome</keyword>
<dbReference type="Pfam" id="PF05258">
    <property type="entry name" value="DciA"/>
    <property type="match status" value="1"/>
</dbReference>
<dbReference type="EMBL" id="CAFB01000041">
    <property type="protein sequence ID" value="CCD29432.1"/>
    <property type="molecule type" value="Genomic_DNA"/>
</dbReference>
<name>G2J9I5_9BURK</name>
<organism evidence="1 2">
    <name type="scientific">Candidatus Glomeribacter gigasporarum BEG34</name>
    <dbReference type="NCBI Taxonomy" id="1070319"/>
    <lineage>
        <taxon>Bacteria</taxon>
        <taxon>Pseudomonadati</taxon>
        <taxon>Pseudomonadota</taxon>
        <taxon>Betaproteobacteria</taxon>
        <taxon>Burkholderiales</taxon>
        <taxon>Burkholderiaceae</taxon>
        <taxon>Candidatus Glomeribacter</taxon>
    </lineage>
</organism>
<dbReference type="RefSeq" id="WP_006682622.1">
    <property type="nucleotide sequence ID" value="NZ_CAFB01000041.1"/>
</dbReference>
<proteinExistence type="predicted"/>
<evidence type="ECO:0008006" key="3">
    <source>
        <dbReference type="Google" id="ProtNLM"/>
    </source>
</evidence>
<dbReference type="Proteomes" id="UP000054051">
    <property type="component" value="Unassembled WGS sequence"/>
</dbReference>
<evidence type="ECO:0000313" key="1">
    <source>
        <dbReference type="EMBL" id="CCD29432.1"/>
    </source>
</evidence>
<sequence>MQSLTALLERDTAFARLAPGVEQMAQLAADVSRLLPDGLAPHIFAGPVREGTLTLFAAHGALAARLRHLEPHLAQNLQRRGWAIHALRIRIRQRAPVVPPAPKTARISPAGLSCLDQLRRQLAPSPLQMALARFIDRHLPLLTHSSPES</sequence>
<dbReference type="eggNOG" id="COG4701">
    <property type="taxonomic scope" value="Bacteria"/>
</dbReference>
<comment type="caution">
    <text evidence="1">The sequence shown here is derived from an EMBL/GenBank/DDBJ whole genome shotgun (WGS) entry which is preliminary data.</text>
</comment>
<dbReference type="InterPro" id="IPR007922">
    <property type="entry name" value="DciA-like"/>
</dbReference>